<evidence type="ECO:0000259" key="2">
    <source>
        <dbReference type="PROSITE" id="PS51372"/>
    </source>
</evidence>
<feature type="domain" description="PRD" evidence="2">
    <location>
        <begin position="169"/>
        <end position="282"/>
    </location>
</feature>
<accession>A0A2I1MQB0</accession>
<dbReference type="SUPFAM" id="SSF63520">
    <property type="entry name" value="PTS-regulatory domain, PRD"/>
    <property type="match status" value="2"/>
</dbReference>
<sequence>MEVKKIFNNNVVLSMNEKDEEIIAMGKGIGFNKKVGDPIDLEKVEKVFVVDSNKKSDYEIYHKIDPVIVEIATDIIKYAQGVLGSRLNNNIYLTLPDHLSFAIERIQKGLEVSSPLYWEVKNFYTVEFMIGEKALDLIKNRIGIDLPEHEAAAIALHIINAKVDSQSMNQTIEVIEMVQDILDIVSYFYGIQLDNSSFHYSRFVTHLRYLVIRLYDHQTVGNNTDSDDFLYEQMVKKYPRVRACVEKVAAYIEQQLDVTIGQEERLYLMIHIQRVISQLENKK</sequence>
<organism evidence="3 4">
    <name type="scientific">Aerococcus sanguinicola</name>
    <dbReference type="NCBI Taxonomy" id="119206"/>
    <lineage>
        <taxon>Bacteria</taxon>
        <taxon>Bacillati</taxon>
        <taxon>Bacillota</taxon>
        <taxon>Bacilli</taxon>
        <taxon>Lactobacillales</taxon>
        <taxon>Aerococcaceae</taxon>
        <taxon>Aerococcus</taxon>
    </lineage>
</organism>
<dbReference type="SMART" id="SM01061">
    <property type="entry name" value="CAT_RBD"/>
    <property type="match status" value="1"/>
</dbReference>
<dbReference type="Pfam" id="PF00874">
    <property type="entry name" value="PRD"/>
    <property type="match status" value="2"/>
</dbReference>
<evidence type="ECO:0000256" key="1">
    <source>
        <dbReference type="ARBA" id="ARBA00022737"/>
    </source>
</evidence>
<comment type="caution">
    <text evidence="3">The sequence shown here is derived from an EMBL/GenBank/DDBJ whole genome shotgun (WGS) entry which is preliminary data.</text>
</comment>
<dbReference type="GO" id="GO:0006355">
    <property type="term" value="P:regulation of DNA-templated transcription"/>
    <property type="evidence" value="ECO:0007669"/>
    <property type="project" value="InterPro"/>
</dbReference>
<proteinExistence type="predicted"/>
<dbReference type="EMBL" id="PKGY01000002">
    <property type="protein sequence ID" value="PKZ22323.1"/>
    <property type="molecule type" value="Genomic_DNA"/>
</dbReference>
<dbReference type="AlphaFoldDB" id="A0A2I1MQB0"/>
<evidence type="ECO:0000313" key="3">
    <source>
        <dbReference type="EMBL" id="PKZ22323.1"/>
    </source>
</evidence>
<dbReference type="InterPro" id="IPR011608">
    <property type="entry name" value="PRD"/>
</dbReference>
<evidence type="ECO:0000313" key="4">
    <source>
        <dbReference type="Proteomes" id="UP000234239"/>
    </source>
</evidence>
<dbReference type="InterPro" id="IPR036634">
    <property type="entry name" value="PRD_sf"/>
</dbReference>
<feature type="domain" description="PRD" evidence="2">
    <location>
        <begin position="63"/>
        <end position="168"/>
    </location>
</feature>
<dbReference type="RefSeq" id="WP_070486254.1">
    <property type="nucleotide sequence ID" value="NZ_CAJHKM010000001.1"/>
</dbReference>
<dbReference type="SUPFAM" id="SSF50151">
    <property type="entry name" value="SacY-like RNA-binding domain"/>
    <property type="match status" value="1"/>
</dbReference>
<dbReference type="Gene3D" id="2.30.24.10">
    <property type="entry name" value="CAT RNA-binding domain"/>
    <property type="match status" value="1"/>
</dbReference>
<dbReference type="Gene3D" id="1.10.1790.10">
    <property type="entry name" value="PRD domain"/>
    <property type="match status" value="2"/>
</dbReference>
<name>A0A2I1MQB0_9LACT</name>
<gene>
    <name evidence="3" type="ORF">CYJ28_04205</name>
</gene>
<dbReference type="InterPro" id="IPR050661">
    <property type="entry name" value="BglG_antiterminators"/>
</dbReference>
<dbReference type="GO" id="GO:0003723">
    <property type="term" value="F:RNA binding"/>
    <property type="evidence" value="ECO:0007669"/>
    <property type="project" value="InterPro"/>
</dbReference>
<dbReference type="Proteomes" id="UP000234239">
    <property type="component" value="Unassembled WGS sequence"/>
</dbReference>
<dbReference type="InterPro" id="IPR036650">
    <property type="entry name" value="CAT_RNA-bd_dom_sf"/>
</dbReference>
<dbReference type="Pfam" id="PF03123">
    <property type="entry name" value="CAT_RBD"/>
    <property type="match status" value="1"/>
</dbReference>
<reference evidence="3 4" key="1">
    <citation type="submission" date="2017-12" db="EMBL/GenBank/DDBJ databases">
        <title>Phylogenetic diversity of female urinary microbiome.</title>
        <authorList>
            <person name="Thomas-White K."/>
            <person name="Wolfe A.J."/>
        </authorList>
    </citation>
    <scope>NUCLEOTIDE SEQUENCE [LARGE SCALE GENOMIC DNA]</scope>
    <source>
        <strain evidence="3 4">UMB0139</strain>
    </source>
</reference>
<dbReference type="NCBIfam" id="NF046042">
    <property type="entry name" value="LicT"/>
    <property type="match status" value="1"/>
</dbReference>
<dbReference type="PANTHER" id="PTHR30185">
    <property type="entry name" value="CRYPTIC BETA-GLUCOSIDE BGL OPERON ANTITERMINATOR"/>
    <property type="match status" value="1"/>
</dbReference>
<keyword evidence="1" id="KW-0677">Repeat</keyword>
<dbReference type="InterPro" id="IPR004341">
    <property type="entry name" value="CAT_RNA-bd_dom"/>
</dbReference>
<dbReference type="OrthoDB" id="9813552at2"/>
<dbReference type="PROSITE" id="PS51372">
    <property type="entry name" value="PRD_2"/>
    <property type="match status" value="2"/>
</dbReference>
<protein>
    <submittedName>
        <fullName evidence="3">PRD domain-containing protein</fullName>
    </submittedName>
</protein>
<dbReference type="PANTHER" id="PTHR30185:SF15">
    <property type="entry name" value="CRYPTIC BETA-GLUCOSIDE BGL OPERON ANTITERMINATOR"/>
    <property type="match status" value="1"/>
</dbReference>